<dbReference type="EMBL" id="JAGMUU010000022">
    <property type="protein sequence ID" value="KAH7127937.1"/>
    <property type="molecule type" value="Genomic_DNA"/>
</dbReference>
<feature type="region of interest" description="Disordered" evidence="3">
    <location>
        <begin position="76"/>
        <end position="105"/>
    </location>
</feature>
<dbReference type="Pfam" id="PF04082">
    <property type="entry name" value="Fungal_trans"/>
    <property type="match status" value="1"/>
</dbReference>
<evidence type="ECO:0000256" key="2">
    <source>
        <dbReference type="ARBA" id="ARBA00023242"/>
    </source>
</evidence>
<dbReference type="SMART" id="SM00066">
    <property type="entry name" value="GAL4"/>
    <property type="match status" value="1"/>
</dbReference>
<evidence type="ECO:0000259" key="4">
    <source>
        <dbReference type="PROSITE" id="PS50048"/>
    </source>
</evidence>
<accession>A0A9P9IP90</accession>
<comment type="caution">
    <text evidence="5">The sequence shown here is derived from an EMBL/GenBank/DDBJ whole genome shotgun (WGS) entry which is preliminary data.</text>
</comment>
<dbReference type="Proteomes" id="UP000717696">
    <property type="component" value="Unassembled WGS sequence"/>
</dbReference>
<reference evidence="5" key="1">
    <citation type="journal article" date="2021" name="Nat. Commun.">
        <title>Genetic determinants of endophytism in the Arabidopsis root mycobiome.</title>
        <authorList>
            <person name="Mesny F."/>
            <person name="Miyauchi S."/>
            <person name="Thiergart T."/>
            <person name="Pickel B."/>
            <person name="Atanasova L."/>
            <person name="Karlsson M."/>
            <person name="Huettel B."/>
            <person name="Barry K.W."/>
            <person name="Haridas S."/>
            <person name="Chen C."/>
            <person name="Bauer D."/>
            <person name="Andreopoulos W."/>
            <person name="Pangilinan J."/>
            <person name="LaButti K."/>
            <person name="Riley R."/>
            <person name="Lipzen A."/>
            <person name="Clum A."/>
            <person name="Drula E."/>
            <person name="Henrissat B."/>
            <person name="Kohler A."/>
            <person name="Grigoriev I.V."/>
            <person name="Martin F.M."/>
            <person name="Hacquard S."/>
        </authorList>
    </citation>
    <scope>NUCLEOTIDE SEQUENCE</scope>
    <source>
        <strain evidence="5">MPI-CAGE-AT-0021</strain>
    </source>
</reference>
<dbReference type="CDD" id="cd00067">
    <property type="entry name" value="GAL4"/>
    <property type="match status" value="1"/>
</dbReference>
<dbReference type="InterPro" id="IPR007219">
    <property type="entry name" value="XnlR_reg_dom"/>
</dbReference>
<feature type="compositionally biased region" description="Basic and acidic residues" evidence="3">
    <location>
        <begin position="84"/>
        <end position="101"/>
    </location>
</feature>
<gene>
    <name evidence="5" type="ORF">B0J13DRAFT_510400</name>
</gene>
<feature type="domain" description="Zn(2)-C6 fungal-type" evidence="4">
    <location>
        <begin position="35"/>
        <end position="67"/>
    </location>
</feature>
<dbReference type="AlphaFoldDB" id="A0A9P9IP90"/>
<name>A0A9P9IP90_9HYPO</name>
<dbReference type="Gene3D" id="4.10.240.10">
    <property type="entry name" value="Zn(2)-C6 fungal-type DNA-binding domain"/>
    <property type="match status" value="1"/>
</dbReference>
<feature type="region of interest" description="Disordered" evidence="3">
    <location>
        <begin position="657"/>
        <end position="684"/>
    </location>
</feature>
<dbReference type="InterPro" id="IPR001138">
    <property type="entry name" value="Zn2Cys6_DnaBD"/>
</dbReference>
<dbReference type="OrthoDB" id="5121955at2759"/>
<keyword evidence="2" id="KW-0539">Nucleus</keyword>
<dbReference type="InterPro" id="IPR036864">
    <property type="entry name" value="Zn2-C6_fun-type_DNA-bd_sf"/>
</dbReference>
<feature type="compositionally biased region" description="Polar residues" evidence="3">
    <location>
        <begin position="1"/>
        <end position="19"/>
    </location>
</feature>
<feature type="region of interest" description="Disordered" evidence="3">
    <location>
        <begin position="1"/>
        <end position="20"/>
    </location>
</feature>
<dbReference type="Pfam" id="PF00172">
    <property type="entry name" value="Zn_clus"/>
    <property type="match status" value="1"/>
</dbReference>
<dbReference type="GO" id="GO:0006351">
    <property type="term" value="P:DNA-templated transcription"/>
    <property type="evidence" value="ECO:0007669"/>
    <property type="project" value="InterPro"/>
</dbReference>
<evidence type="ECO:0000313" key="6">
    <source>
        <dbReference type="Proteomes" id="UP000717696"/>
    </source>
</evidence>
<evidence type="ECO:0000256" key="3">
    <source>
        <dbReference type="SAM" id="MobiDB-lite"/>
    </source>
</evidence>
<sequence length="832" mass="92477">MASASDSGPRQAAGMQNQDTDVEIAASSRRRASKACLACRARKVRCDVVLRDGTCTNCALDKRQCVVKARPSKYRTHRNQNIVNHDESEKQPTSSSHEKSQKQPHTQFITEVFDCSPVDQATASSERSSDQCRTSPPTCFQDPRYPLTDSSNHALFDSIHSGITNHANDTFIPPNTGNHQPGPPFYNASAGEFPGQAHVIYSYFPFLDAELSSLSHHDVQFLESQGCFKVPGRQAADEFVRQYFLHVHPGLPLLDECAFWDMYYPNGVQGSRTTLSLFVFQAMLFASCSSMSVETLRSLGFASMLDARGTYYRRAKLLFDFCGEQDPVSNAQGALLLSYNAAMRGQKRANSIWLATAIQLAQAAGAHQFDCDPSETLEGNNSLKRLWWCCIVRDRILPLGVRRQLHIPLADFEDKSVLTEADFAQEITGSRVYDAETKASLIGLFITLCDLAVSLTDVIITVYTSSQPIDIRSWSIPKLQKTVDRIESCKSSLNSWFERATLRFPTPAGITSTHESLVLYTNVMYMYYHSARLALYQYEALLMSTGAIGIDYQNNALRQSRAYLEDSAAGITENLKELVQLRLAKYIPISIVAFAALPIVLHIIDVKLSTKPSQTAQKQGRLNVYMEAMKGFETQYDGVHDVWSFIRRAVEYATLDDTEQEPSQVNLGSDPASKDSACVRGTPSAPPGPITFSSDWGNMFLKKPALYFRLVQTIDHSLSMGRYSDHSYYFRLPKSVTYPISRVLISDSRDGGRHPPDTDDIGYSGRYETAQSGIIGLIGAKPLVDQSASLPSEIEDPTGMDFGLTDLQIPILFEDIEFELGRDTSMFAGFSA</sequence>
<dbReference type="PROSITE" id="PS00463">
    <property type="entry name" value="ZN2_CY6_FUNGAL_1"/>
    <property type="match status" value="1"/>
</dbReference>
<dbReference type="SMART" id="SM00906">
    <property type="entry name" value="Fungal_trans"/>
    <property type="match status" value="1"/>
</dbReference>
<keyword evidence="6" id="KW-1185">Reference proteome</keyword>
<keyword evidence="1" id="KW-0479">Metal-binding</keyword>
<dbReference type="PANTHER" id="PTHR47425">
    <property type="entry name" value="FARB-RELATED"/>
    <property type="match status" value="1"/>
</dbReference>
<organism evidence="5 6">
    <name type="scientific">Dactylonectria estremocensis</name>
    <dbReference type="NCBI Taxonomy" id="1079267"/>
    <lineage>
        <taxon>Eukaryota</taxon>
        <taxon>Fungi</taxon>
        <taxon>Dikarya</taxon>
        <taxon>Ascomycota</taxon>
        <taxon>Pezizomycotina</taxon>
        <taxon>Sordariomycetes</taxon>
        <taxon>Hypocreomycetidae</taxon>
        <taxon>Hypocreales</taxon>
        <taxon>Nectriaceae</taxon>
        <taxon>Dactylonectria</taxon>
    </lineage>
</organism>
<dbReference type="InterPro" id="IPR052761">
    <property type="entry name" value="Fungal_Detox/Toxin_TFs"/>
</dbReference>
<dbReference type="GO" id="GO:0008270">
    <property type="term" value="F:zinc ion binding"/>
    <property type="evidence" value="ECO:0007669"/>
    <property type="project" value="InterPro"/>
</dbReference>
<evidence type="ECO:0000313" key="5">
    <source>
        <dbReference type="EMBL" id="KAH7127937.1"/>
    </source>
</evidence>
<dbReference type="PANTHER" id="PTHR47425:SF2">
    <property type="entry name" value="FARB-RELATED"/>
    <property type="match status" value="1"/>
</dbReference>
<dbReference type="GO" id="GO:0000981">
    <property type="term" value="F:DNA-binding transcription factor activity, RNA polymerase II-specific"/>
    <property type="evidence" value="ECO:0007669"/>
    <property type="project" value="InterPro"/>
</dbReference>
<dbReference type="GO" id="GO:0003677">
    <property type="term" value="F:DNA binding"/>
    <property type="evidence" value="ECO:0007669"/>
    <property type="project" value="InterPro"/>
</dbReference>
<dbReference type="SUPFAM" id="SSF57701">
    <property type="entry name" value="Zn2/Cys6 DNA-binding domain"/>
    <property type="match status" value="1"/>
</dbReference>
<proteinExistence type="predicted"/>
<dbReference type="PROSITE" id="PS50048">
    <property type="entry name" value="ZN2_CY6_FUNGAL_2"/>
    <property type="match status" value="1"/>
</dbReference>
<evidence type="ECO:0000256" key="1">
    <source>
        <dbReference type="ARBA" id="ARBA00022723"/>
    </source>
</evidence>
<dbReference type="CDD" id="cd12148">
    <property type="entry name" value="fungal_TF_MHR"/>
    <property type="match status" value="1"/>
</dbReference>
<protein>
    <recommendedName>
        <fullName evidence="4">Zn(2)-C6 fungal-type domain-containing protein</fullName>
    </recommendedName>
</protein>